<proteinExistence type="predicted"/>
<accession>A0A7S1U6R3</accession>
<evidence type="ECO:0000313" key="2">
    <source>
        <dbReference type="EMBL" id="CAD9257899.1"/>
    </source>
</evidence>
<sequence>MGPCQSKRVVVSVVYGPSKKELEAKAAKTTTAPSPSSSRATSMASIDGDDGNSVQSTKQDPSNLTVAAVVQQQQEGESSPVRALPGNGGCFLRAQNSFDLNRAEFVRRRSRRGVFGKVRAATERILGSGQPRHKLRKRAASDATGIRMGSRMGSRVAASGHSTP</sequence>
<name>A0A7S1U6R3_9STRA</name>
<evidence type="ECO:0000256" key="1">
    <source>
        <dbReference type="SAM" id="MobiDB-lite"/>
    </source>
</evidence>
<protein>
    <submittedName>
        <fullName evidence="2">Uncharacterized protein</fullName>
    </submittedName>
</protein>
<feature type="compositionally biased region" description="Low complexity" evidence="1">
    <location>
        <begin position="27"/>
        <end position="45"/>
    </location>
</feature>
<feature type="compositionally biased region" description="Polar residues" evidence="1">
    <location>
        <begin position="52"/>
        <end position="65"/>
    </location>
</feature>
<feature type="region of interest" description="Disordered" evidence="1">
    <location>
        <begin position="21"/>
        <end position="88"/>
    </location>
</feature>
<feature type="region of interest" description="Disordered" evidence="1">
    <location>
        <begin position="128"/>
        <end position="164"/>
    </location>
</feature>
<organism evidence="2">
    <name type="scientific">Phaeomonas parva</name>
    <dbReference type="NCBI Taxonomy" id="124430"/>
    <lineage>
        <taxon>Eukaryota</taxon>
        <taxon>Sar</taxon>
        <taxon>Stramenopiles</taxon>
        <taxon>Ochrophyta</taxon>
        <taxon>Pinguiophyceae</taxon>
        <taxon>Pinguiochrysidales</taxon>
        <taxon>Pinguiochrysidaceae</taxon>
        <taxon>Phaeomonas</taxon>
    </lineage>
</organism>
<dbReference type="AlphaFoldDB" id="A0A7S1U6R3"/>
<reference evidence="2" key="1">
    <citation type="submission" date="2021-01" db="EMBL/GenBank/DDBJ databases">
        <authorList>
            <person name="Corre E."/>
            <person name="Pelletier E."/>
            <person name="Niang G."/>
            <person name="Scheremetjew M."/>
            <person name="Finn R."/>
            <person name="Kale V."/>
            <person name="Holt S."/>
            <person name="Cochrane G."/>
            <person name="Meng A."/>
            <person name="Brown T."/>
            <person name="Cohen L."/>
        </authorList>
    </citation>
    <scope>NUCLEOTIDE SEQUENCE</scope>
    <source>
        <strain evidence="2">CCMP2877</strain>
    </source>
</reference>
<gene>
    <name evidence="2" type="ORF">PPAR1163_LOCUS16271</name>
</gene>
<dbReference type="EMBL" id="HBGJ01025534">
    <property type="protein sequence ID" value="CAD9257899.1"/>
    <property type="molecule type" value="Transcribed_RNA"/>
</dbReference>